<reference evidence="2" key="1">
    <citation type="journal article" date="2023" name="Insect Mol. Biol.">
        <title>Genome sequencing provides insights into the evolution of gene families encoding plant cell wall-degrading enzymes in longhorned beetles.</title>
        <authorList>
            <person name="Shin N.R."/>
            <person name="Okamura Y."/>
            <person name="Kirsch R."/>
            <person name="Pauchet Y."/>
        </authorList>
    </citation>
    <scope>NUCLEOTIDE SEQUENCE</scope>
    <source>
        <strain evidence="2">RBIC_L_NR</strain>
    </source>
</reference>
<sequence>MKDKRGFASGGKNKISDDVLQSVLDHINKFPRYKSHYCRETTEALFLHPDLTETKIKVLSKDTCNTCDRLTNSIQGSENAEERKKYSDEHDKHLKEAETARSHMKNDFSEAKETNGLEVISFDMEKVLPLPRIPTNIVYYKRQLSFYNEGIHSAKKNKAYSFVWKEGDAGSGAQEVSSCIKKYIEDYAEKNLETLILCIPEPETTNLLINMSYKNRTQRIFANLNLQTNLIGGKPKVRANITETQPETTANKDLNPSQNNVSDFMPECILKPSNTTSGNLQTTLHVNEEHLSQITPSSSKKREPGATEKKFTGGNFENNFELSQKKSKNDTTSSDSEHEPFGSDDSVKDPTYNSSLSNDDASSEEKENNKVTKKRKIKIKIERPQKALQPPCGEKCKLKCSLKIVEEERLKIFNEYWGLKDLEKQRQFISSNMQTVNLTYKYSNAATPRNPNNAYYFIITINNRVIQTVLKKHKVCQSGKIVEADKWGKHNNHYKVDQQIKNEIREHIKSIPRIDSHYCRSHTSKEYIEGCKTLADLHRDYLKICEEKNLPVGNYHMYRKIFEEEFNIAFYVPKKDQCDLCLQFKNSTETEKQIFLEKYERHIKEKELSRKEKENDKKNGEITYVIVFDLQAVLPCPVGYASSFFYVSKLNVEHFFQKGITPFLELLTYRWRYVALVEIYQVSKYFEQ</sequence>
<dbReference type="EMBL" id="JANEYF010003330">
    <property type="protein sequence ID" value="KAJ8937236.1"/>
    <property type="molecule type" value="Genomic_DNA"/>
</dbReference>
<feature type="compositionally biased region" description="Polar residues" evidence="1">
    <location>
        <begin position="243"/>
        <end position="262"/>
    </location>
</feature>
<feature type="compositionally biased region" description="Polar residues" evidence="1">
    <location>
        <begin position="351"/>
        <end position="360"/>
    </location>
</feature>
<evidence type="ECO:0000313" key="2">
    <source>
        <dbReference type="EMBL" id="KAJ8937236.1"/>
    </source>
</evidence>
<accession>A0AAV8XF33</accession>
<proteinExistence type="predicted"/>
<gene>
    <name evidence="2" type="ORF">NQ314_011991</name>
</gene>
<feature type="compositionally biased region" description="Basic and acidic residues" evidence="1">
    <location>
        <begin position="323"/>
        <end position="348"/>
    </location>
</feature>
<dbReference type="Proteomes" id="UP001162156">
    <property type="component" value="Unassembled WGS sequence"/>
</dbReference>
<organism evidence="2 3">
    <name type="scientific">Rhamnusium bicolor</name>
    <dbReference type="NCBI Taxonomy" id="1586634"/>
    <lineage>
        <taxon>Eukaryota</taxon>
        <taxon>Metazoa</taxon>
        <taxon>Ecdysozoa</taxon>
        <taxon>Arthropoda</taxon>
        <taxon>Hexapoda</taxon>
        <taxon>Insecta</taxon>
        <taxon>Pterygota</taxon>
        <taxon>Neoptera</taxon>
        <taxon>Endopterygota</taxon>
        <taxon>Coleoptera</taxon>
        <taxon>Polyphaga</taxon>
        <taxon>Cucujiformia</taxon>
        <taxon>Chrysomeloidea</taxon>
        <taxon>Cerambycidae</taxon>
        <taxon>Lepturinae</taxon>
        <taxon>Rhagiini</taxon>
        <taxon>Rhamnusium</taxon>
    </lineage>
</organism>
<evidence type="ECO:0000256" key="1">
    <source>
        <dbReference type="SAM" id="MobiDB-lite"/>
    </source>
</evidence>
<protein>
    <submittedName>
        <fullName evidence="2">Uncharacterized protein</fullName>
    </submittedName>
</protein>
<feature type="region of interest" description="Disordered" evidence="1">
    <location>
        <begin position="243"/>
        <end position="378"/>
    </location>
</feature>
<evidence type="ECO:0000313" key="3">
    <source>
        <dbReference type="Proteomes" id="UP001162156"/>
    </source>
</evidence>
<keyword evidence="3" id="KW-1185">Reference proteome</keyword>
<feature type="compositionally biased region" description="Polar residues" evidence="1">
    <location>
        <begin position="272"/>
        <end position="285"/>
    </location>
</feature>
<dbReference type="AlphaFoldDB" id="A0AAV8XF33"/>
<dbReference type="PANTHER" id="PTHR10773:SF19">
    <property type="match status" value="1"/>
</dbReference>
<feature type="compositionally biased region" description="Basic and acidic residues" evidence="1">
    <location>
        <begin position="300"/>
        <end position="311"/>
    </location>
</feature>
<dbReference type="PANTHER" id="PTHR10773">
    <property type="entry name" value="DNA-DIRECTED RNA POLYMERASES I, II, AND III SUBUNIT RPABC2"/>
    <property type="match status" value="1"/>
</dbReference>
<comment type="caution">
    <text evidence="2">The sequence shown here is derived from an EMBL/GenBank/DDBJ whole genome shotgun (WGS) entry which is preliminary data.</text>
</comment>
<name>A0AAV8XF33_9CUCU</name>